<organism evidence="2 3">
    <name type="scientific">Deinandra increscens subsp. villosa</name>
    <dbReference type="NCBI Taxonomy" id="3103831"/>
    <lineage>
        <taxon>Eukaryota</taxon>
        <taxon>Viridiplantae</taxon>
        <taxon>Streptophyta</taxon>
        <taxon>Embryophyta</taxon>
        <taxon>Tracheophyta</taxon>
        <taxon>Spermatophyta</taxon>
        <taxon>Magnoliopsida</taxon>
        <taxon>eudicotyledons</taxon>
        <taxon>Gunneridae</taxon>
        <taxon>Pentapetalae</taxon>
        <taxon>asterids</taxon>
        <taxon>campanulids</taxon>
        <taxon>Asterales</taxon>
        <taxon>Asteraceae</taxon>
        <taxon>Asteroideae</taxon>
        <taxon>Heliantheae alliance</taxon>
        <taxon>Madieae</taxon>
        <taxon>Madiinae</taxon>
        <taxon>Deinandra</taxon>
    </lineage>
</organism>
<dbReference type="PANTHER" id="PTHR10992">
    <property type="entry name" value="METHYLESTERASE FAMILY MEMBER"/>
    <property type="match status" value="1"/>
</dbReference>
<dbReference type="Gene3D" id="3.40.50.1820">
    <property type="entry name" value="alpha/beta hydrolase"/>
    <property type="match status" value="1"/>
</dbReference>
<dbReference type="InterPro" id="IPR029058">
    <property type="entry name" value="AB_hydrolase_fold"/>
</dbReference>
<evidence type="ECO:0000313" key="3">
    <source>
        <dbReference type="Proteomes" id="UP001408789"/>
    </source>
</evidence>
<proteinExistence type="predicted"/>
<keyword evidence="3" id="KW-1185">Reference proteome</keyword>
<dbReference type="GO" id="GO:0009694">
    <property type="term" value="P:jasmonic acid metabolic process"/>
    <property type="evidence" value="ECO:0007669"/>
    <property type="project" value="TreeGrafter"/>
</dbReference>
<dbReference type="GO" id="GO:0080031">
    <property type="term" value="F:methyl salicylate esterase activity"/>
    <property type="evidence" value="ECO:0007669"/>
    <property type="project" value="TreeGrafter"/>
</dbReference>
<dbReference type="InterPro" id="IPR045889">
    <property type="entry name" value="MES/HNL"/>
</dbReference>
<dbReference type="InterPro" id="IPR000073">
    <property type="entry name" value="AB_hydrolase_1"/>
</dbReference>
<accession>A0AAP0D281</accession>
<dbReference type="AlphaFoldDB" id="A0AAP0D281"/>
<comment type="caution">
    <text evidence="2">The sequence shown here is derived from an EMBL/GenBank/DDBJ whole genome shotgun (WGS) entry which is preliminary data.</text>
</comment>
<dbReference type="SUPFAM" id="SSF53474">
    <property type="entry name" value="alpha/beta-Hydrolases"/>
    <property type="match status" value="1"/>
</dbReference>
<evidence type="ECO:0000259" key="1">
    <source>
        <dbReference type="Pfam" id="PF00561"/>
    </source>
</evidence>
<dbReference type="GO" id="GO:0080030">
    <property type="term" value="F:methyl indole-3-acetate esterase activity"/>
    <property type="evidence" value="ECO:0007669"/>
    <property type="project" value="TreeGrafter"/>
</dbReference>
<dbReference type="PANTHER" id="PTHR10992:SF1032">
    <property type="entry name" value="METHYLESTERASE 17"/>
    <property type="match status" value="1"/>
</dbReference>
<dbReference type="GO" id="GO:0080032">
    <property type="term" value="F:methyl jasmonate esterase activity"/>
    <property type="evidence" value="ECO:0007669"/>
    <property type="project" value="TreeGrafter"/>
</dbReference>
<gene>
    <name evidence="2" type="ORF">SSX86_016441</name>
</gene>
<protein>
    <recommendedName>
        <fullName evidence="1">AB hydrolase-1 domain-containing protein</fullName>
    </recommendedName>
</protein>
<reference evidence="2 3" key="1">
    <citation type="submission" date="2024-04" db="EMBL/GenBank/DDBJ databases">
        <title>The reference genome of an endangered Asteraceae, Deinandra increscens subsp. villosa, native to the Central Coast of California.</title>
        <authorList>
            <person name="Guilliams M."/>
            <person name="Hasenstab-Lehman K."/>
            <person name="Meyer R."/>
            <person name="Mcevoy S."/>
        </authorList>
    </citation>
    <scope>NUCLEOTIDE SEQUENCE [LARGE SCALE GENOMIC DNA]</scope>
    <source>
        <tissue evidence="2">Leaf</tissue>
    </source>
</reference>
<dbReference type="GO" id="GO:0009696">
    <property type="term" value="P:salicylic acid metabolic process"/>
    <property type="evidence" value="ECO:0007669"/>
    <property type="project" value="TreeGrafter"/>
</dbReference>
<name>A0AAP0D281_9ASTR</name>
<dbReference type="Proteomes" id="UP001408789">
    <property type="component" value="Unassembled WGS sequence"/>
</dbReference>
<evidence type="ECO:0000313" key="2">
    <source>
        <dbReference type="EMBL" id="KAK9065058.1"/>
    </source>
</evidence>
<dbReference type="Pfam" id="PF00561">
    <property type="entry name" value="Abhydrolase_1"/>
    <property type="match status" value="1"/>
</dbReference>
<feature type="domain" description="AB hydrolase-1" evidence="1">
    <location>
        <begin position="131"/>
        <end position="208"/>
    </location>
</feature>
<dbReference type="EMBL" id="JBCNJP010000017">
    <property type="protein sequence ID" value="KAK9065058.1"/>
    <property type="molecule type" value="Genomic_DNA"/>
</dbReference>
<sequence length="321" mass="35045">MPIFFPRSNKFTQLLLAFPNRHRLIATVVLPSSSMEAPPNGYRRNVNIYLINSSKKIFSASRLDIPEAWQMPQGAEYISIATGMVLKNTAVEERLLALKHKNLDFVQADALLLQLRLLMKNVVGSDAMTLVTCIDLKGAGIDPSDPNTILSFDEYNKPLLDFLSSLPHNQKVILVGHSAGGLSVTQATHKFPNKISLVIYVAATMLKNGFLTEQDTKDIEVLMTLNEQHDSPLIGTMALETGEMNLKVTGNLMHFILAGNLIGLPAISVAFIEAQEFTCVAAADPTCDDSELPPSAAAAADPTCVQFLAYQSHPKVQMNIP</sequence>